<gene>
    <name evidence="3" type="ORF">SV7mr_03470</name>
</gene>
<dbReference type="Proteomes" id="UP000315003">
    <property type="component" value="Chromosome"/>
</dbReference>
<keyword evidence="3" id="KW-0223">Dioxygenase</keyword>
<dbReference type="PANTHER" id="PTHR20883">
    <property type="entry name" value="PHYTANOYL-COA DIOXYGENASE DOMAIN CONTAINING 1"/>
    <property type="match status" value="1"/>
</dbReference>
<dbReference type="PANTHER" id="PTHR20883:SF48">
    <property type="entry name" value="ECTOINE DIOXYGENASE"/>
    <property type="match status" value="1"/>
</dbReference>
<sequence length="309" mass="34693">MCSALDCVTDRMVGHAPLDCNRLHMPSPANNSLSDSQLQQYHDAGFLLQRNLFDAEEIGFLRQAAKQDRQLDQHAFGRNDGEGGSIRLSLWNHPGHGIYGAFARCHRIVDTASALLRDEPYHYHSKMIMKDAKVGGAWAWHQDYGYWYANAVLTPNLVSAFIAVDPATKQNGCLQVIEGSHHCGRINHQLTGDQAGADPQRVAAIAERMPLKFIEMEPGDVLFFHSNLLHRSDQNRSDHPRWSMICCYNAKSNDPYEASHHPNYTPLNVLADDQIKQIGQQQTSDDHDSLSFLDPNHDASARSLDDVNR</sequence>
<accession>A0A517SP16</accession>
<dbReference type="AlphaFoldDB" id="A0A517SP16"/>
<evidence type="ECO:0000313" key="4">
    <source>
        <dbReference type="Proteomes" id="UP000315003"/>
    </source>
</evidence>
<evidence type="ECO:0000313" key="3">
    <source>
        <dbReference type="EMBL" id="QDT57862.1"/>
    </source>
</evidence>
<keyword evidence="4" id="KW-1185">Reference proteome</keyword>
<feature type="region of interest" description="Disordered" evidence="2">
    <location>
        <begin position="278"/>
        <end position="309"/>
    </location>
</feature>
<dbReference type="Pfam" id="PF05721">
    <property type="entry name" value="PhyH"/>
    <property type="match status" value="1"/>
</dbReference>
<feature type="compositionally biased region" description="Basic and acidic residues" evidence="2">
    <location>
        <begin position="284"/>
        <end position="309"/>
    </location>
</feature>
<dbReference type="SUPFAM" id="SSF51197">
    <property type="entry name" value="Clavaminate synthase-like"/>
    <property type="match status" value="1"/>
</dbReference>
<proteinExistence type="predicted"/>
<evidence type="ECO:0000256" key="2">
    <source>
        <dbReference type="SAM" id="MobiDB-lite"/>
    </source>
</evidence>
<organism evidence="3 4">
    <name type="scientific">Stieleria bergensis</name>
    <dbReference type="NCBI Taxonomy" id="2528025"/>
    <lineage>
        <taxon>Bacteria</taxon>
        <taxon>Pseudomonadati</taxon>
        <taxon>Planctomycetota</taxon>
        <taxon>Planctomycetia</taxon>
        <taxon>Pirellulales</taxon>
        <taxon>Pirellulaceae</taxon>
        <taxon>Stieleria</taxon>
    </lineage>
</organism>
<dbReference type="InterPro" id="IPR008775">
    <property type="entry name" value="Phytyl_CoA_dOase-like"/>
</dbReference>
<name>A0A517SP16_9BACT</name>
<dbReference type="GO" id="GO:0016706">
    <property type="term" value="F:2-oxoglutarate-dependent dioxygenase activity"/>
    <property type="evidence" value="ECO:0007669"/>
    <property type="project" value="UniProtKB-ARBA"/>
</dbReference>
<protein>
    <submittedName>
        <fullName evidence="3">Phytanoyl-CoA dioxygenase (PhyH)</fullName>
    </submittedName>
</protein>
<dbReference type="Gene3D" id="2.60.120.620">
    <property type="entry name" value="q2cbj1_9rhob like domain"/>
    <property type="match status" value="1"/>
</dbReference>
<evidence type="ECO:0000256" key="1">
    <source>
        <dbReference type="ARBA" id="ARBA00001954"/>
    </source>
</evidence>
<reference evidence="3 4" key="1">
    <citation type="submission" date="2019-02" db="EMBL/GenBank/DDBJ databases">
        <title>Deep-cultivation of Planctomycetes and their phenomic and genomic characterization uncovers novel biology.</title>
        <authorList>
            <person name="Wiegand S."/>
            <person name="Jogler M."/>
            <person name="Boedeker C."/>
            <person name="Pinto D."/>
            <person name="Vollmers J."/>
            <person name="Rivas-Marin E."/>
            <person name="Kohn T."/>
            <person name="Peeters S.H."/>
            <person name="Heuer A."/>
            <person name="Rast P."/>
            <person name="Oberbeckmann S."/>
            <person name="Bunk B."/>
            <person name="Jeske O."/>
            <person name="Meyerdierks A."/>
            <person name="Storesund J.E."/>
            <person name="Kallscheuer N."/>
            <person name="Luecker S."/>
            <person name="Lage O.M."/>
            <person name="Pohl T."/>
            <person name="Merkel B.J."/>
            <person name="Hornburger P."/>
            <person name="Mueller R.-W."/>
            <person name="Bruemmer F."/>
            <person name="Labrenz M."/>
            <person name="Spormann A.M."/>
            <person name="Op den Camp H."/>
            <person name="Overmann J."/>
            <person name="Amann R."/>
            <person name="Jetten M.S.M."/>
            <person name="Mascher T."/>
            <person name="Medema M.H."/>
            <person name="Devos D.P."/>
            <person name="Kaster A.-K."/>
            <person name="Ovreas L."/>
            <person name="Rohde M."/>
            <person name="Galperin M.Y."/>
            <person name="Jogler C."/>
        </authorList>
    </citation>
    <scope>NUCLEOTIDE SEQUENCE [LARGE SCALE GENOMIC DNA]</scope>
    <source>
        <strain evidence="3 4">SV_7m_r</strain>
    </source>
</reference>
<dbReference type="EMBL" id="CP036272">
    <property type="protein sequence ID" value="QDT57862.1"/>
    <property type="molecule type" value="Genomic_DNA"/>
</dbReference>
<keyword evidence="3" id="KW-0560">Oxidoreductase</keyword>
<dbReference type="GO" id="GO:0005506">
    <property type="term" value="F:iron ion binding"/>
    <property type="evidence" value="ECO:0007669"/>
    <property type="project" value="UniProtKB-ARBA"/>
</dbReference>
<comment type="cofactor">
    <cofactor evidence="1">
        <name>Fe(2+)</name>
        <dbReference type="ChEBI" id="CHEBI:29033"/>
    </cofactor>
</comment>